<dbReference type="InterPro" id="IPR018976">
    <property type="entry name" value="Imelysin-like"/>
</dbReference>
<dbReference type="RefSeq" id="WP_148544449.1">
    <property type="nucleotide sequence ID" value="NZ_VSDQ01000718.1"/>
</dbReference>
<proteinExistence type="predicted"/>
<keyword evidence="2 3" id="KW-0732">Signal</keyword>
<evidence type="ECO:0000259" key="4">
    <source>
        <dbReference type="Pfam" id="PF09375"/>
    </source>
</evidence>
<feature type="domain" description="Imelysin-like" evidence="4">
    <location>
        <begin position="49"/>
        <end position="338"/>
    </location>
</feature>
<dbReference type="Gene3D" id="1.20.1420.20">
    <property type="entry name" value="M75 peptidase, HXXE motif"/>
    <property type="match status" value="1"/>
</dbReference>
<dbReference type="InterPro" id="IPR034984">
    <property type="entry name" value="Imelysin-like_IPPA"/>
</dbReference>
<dbReference type="InterPro" id="IPR038352">
    <property type="entry name" value="Imelysin_sf"/>
</dbReference>
<accession>A0A5D0HJ82</accession>
<dbReference type="EMBL" id="VSDQ01000718">
    <property type="protein sequence ID" value="TYA71464.1"/>
    <property type="molecule type" value="Genomic_DNA"/>
</dbReference>
<gene>
    <name evidence="5" type="ORF">FUA24_17945</name>
</gene>
<evidence type="ECO:0000256" key="3">
    <source>
        <dbReference type="SAM" id="SignalP"/>
    </source>
</evidence>
<name>A0A5D0HJ82_9FLAO</name>
<dbReference type="PROSITE" id="PS51257">
    <property type="entry name" value="PROKAR_LIPOPROTEIN"/>
    <property type="match status" value="1"/>
</dbReference>
<sequence length="365" mass="40268">MKKFFLGLVVLGLVLACSSSSSSDDGPTGVGDTYNREDLLINVADNIVIPAFQDLDSKLTLLKSTKDAFTADPTQNNLVGLRDSWLEAYKVWQYVEMFNIGKAEEILYGFQMNVYPTNTVDIENNISTGTYDLASVNNNDAVGFPALDYMLYGVGVDDSSILTKYNDSKYIDYLSDLVDQMSAITKTVLNDWTGSYRTTFVSQTGNTATSALNKLVNDYVFYYEKGLRANKIGIPAGNFSNSPLADKVEGLYSKIYSKELTLTALDAVQDMFNGKSYSNSSSGGSFKAYLTNLNRNDLVTLINSRFNDARQKIEALNDDYGAQINSDNTKMTQAYDALQLVVVSLKVDMLQAFNINVDYVDADGD</sequence>
<dbReference type="Proteomes" id="UP000323930">
    <property type="component" value="Unassembled WGS sequence"/>
</dbReference>
<evidence type="ECO:0000256" key="2">
    <source>
        <dbReference type="ARBA" id="ARBA00022729"/>
    </source>
</evidence>
<dbReference type="Pfam" id="PF09375">
    <property type="entry name" value="Peptidase_M75"/>
    <property type="match status" value="1"/>
</dbReference>
<protein>
    <submittedName>
        <fullName evidence="5">Imelysin family protein</fullName>
    </submittedName>
</protein>
<organism evidence="5 6">
    <name type="scientific">Seonamhaeicola marinus</name>
    <dbReference type="NCBI Taxonomy" id="1912246"/>
    <lineage>
        <taxon>Bacteria</taxon>
        <taxon>Pseudomonadati</taxon>
        <taxon>Bacteroidota</taxon>
        <taxon>Flavobacteriia</taxon>
        <taxon>Flavobacteriales</taxon>
        <taxon>Flavobacteriaceae</taxon>
    </lineage>
</organism>
<feature type="chain" id="PRO_5022803399" evidence="3">
    <location>
        <begin position="24"/>
        <end position="365"/>
    </location>
</feature>
<evidence type="ECO:0000313" key="6">
    <source>
        <dbReference type="Proteomes" id="UP000323930"/>
    </source>
</evidence>
<evidence type="ECO:0000313" key="5">
    <source>
        <dbReference type="EMBL" id="TYA71464.1"/>
    </source>
</evidence>
<dbReference type="OrthoDB" id="650514at2"/>
<keyword evidence="6" id="KW-1185">Reference proteome</keyword>
<comment type="caution">
    <text evidence="5">The sequence shown here is derived from an EMBL/GenBank/DDBJ whole genome shotgun (WGS) entry which is preliminary data.</text>
</comment>
<comment type="subcellular location">
    <subcellularLocation>
        <location evidence="1">Cell envelope</location>
    </subcellularLocation>
</comment>
<evidence type="ECO:0000256" key="1">
    <source>
        <dbReference type="ARBA" id="ARBA00004196"/>
    </source>
</evidence>
<dbReference type="GO" id="GO:0030313">
    <property type="term" value="C:cell envelope"/>
    <property type="evidence" value="ECO:0007669"/>
    <property type="project" value="UniProtKB-SubCell"/>
</dbReference>
<dbReference type="AlphaFoldDB" id="A0A5D0HJ82"/>
<dbReference type="CDD" id="cd14659">
    <property type="entry name" value="Imelysin-like_IPPA"/>
    <property type="match status" value="1"/>
</dbReference>
<feature type="signal peptide" evidence="3">
    <location>
        <begin position="1"/>
        <end position="23"/>
    </location>
</feature>
<reference evidence="5 6" key="1">
    <citation type="submission" date="2019-08" db="EMBL/GenBank/DDBJ databases">
        <title>Seonamhaeicola sediminis sp. nov., isolated from marine sediment.</title>
        <authorList>
            <person name="Cao W.R."/>
        </authorList>
    </citation>
    <scope>NUCLEOTIDE SEQUENCE [LARGE SCALE GENOMIC DNA]</scope>
    <source>
        <strain evidence="5 6">B011</strain>
    </source>
</reference>